<comment type="caution">
    <text evidence="2">The sequence shown here is derived from an EMBL/GenBank/DDBJ whole genome shotgun (WGS) entry which is preliminary data.</text>
</comment>
<feature type="region of interest" description="Disordered" evidence="1">
    <location>
        <begin position="298"/>
        <end position="385"/>
    </location>
</feature>
<feature type="compositionally biased region" description="Pro residues" evidence="1">
    <location>
        <begin position="522"/>
        <end position="531"/>
    </location>
</feature>
<feature type="compositionally biased region" description="Polar residues" evidence="1">
    <location>
        <begin position="603"/>
        <end position="613"/>
    </location>
</feature>
<dbReference type="OrthoDB" id="10367007at2759"/>
<feature type="compositionally biased region" description="Polar residues" evidence="1">
    <location>
        <begin position="479"/>
        <end position="491"/>
    </location>
</feature>
<evidence type="ECO:0000313" key="2">
    <source>
        <dbReference type="EMBL" id="TRM62415.1"/>
    </source>
</evidence>
<feature type="compositionally biased region" description="Low complexity" evidence="1">
    <location>
        <begin position="589"/>
        <end position="600"/>
    </location>
</feature>
<feature type="region of interest" description="Disordered" evidence="1">
    <location>
        <begin position="123"/>
        <end position="166"/>
    </location>
</feature>
<feature type="compositionally biased region" description="Low complexity" evidence="1">
    <location>
        <begin position="150"/>
        <end position="166"/>
    </location>
</feature>
<feature type="compositionally biased region" description="Pro residues" evidence="1">
    <location>
        <begin position="502"/>
        <end position="512"/>
    </location>
</feature>
<feature type="compositionally biased region" description="Low complexity" evidence="1">
    <location>
        <begin position="555"/>
        <end position="573"/>
    </location>
</feature>
<organism evidence="2 3">
    <name type="scientific">Schizophyllum amplum</name>
    <dbReference type="NCBI Taxonomy" id="97359"/>
    <lineage>
        <taxon>Eukaryota</taxon>
        <taxon>Fungi</taxon>
        <taxon>Dikarya</taxon>
        <taxon>Basidiomycota</taxon>
        <taxon>Agaricomycotina</taxon>
        <taxon>Agaricomycetes</taxon>
        <taxon>Agaricomycetidae</taxon>
        <taxon>Agaricales</taxon>
        <taxon>Schizophyllaceae</taxon>
        <taxon>Schizophyllum</taxon>
    </lineage>
</organism>
<name>A0A550CC96_9AGAR</name>
<protein>
    <submittedName>
        <fullName evidence="2">Uncharacterized protein</fullName>
    </submittedName>
</protein>
<keyword evidence="3" id="KW-1185">Reference proteome</keyword>
<dbReference type="AlphaFoldDB" id="A0A550CC96"/>
<gene>
    <name evidence="2" type="ORF">BD626DRAFT_61276</name>
</gene>
<proteinExistence type="predicted"/>
<feature type="compositionally biased region" description="Low complexity" evidence="1">
    <location>
        <begin position="321"/>
        <end position="350"/>
    </location>
</feature>
<dbReference type="EMBL" id="VDMD01000013">
    <property type="protein sequence ID" value="TRM62415.1"/>
    <property type="molecule type" value="Genomic_DNA"/>
</dbReference>
<evidence type="ECO:0000313" key="3">
    <source>
        <dbReference type="Proteomes" id="UP000320762"/>
    </source>
</evidence>
<feature type="compositionally biased region" description="Pro residues" evidence="1">
    <location>
        <begin position="575"/>
        <end position="588"/>
    </location>
</feature>
<accession>A0A550CC96</accession>
<feature type="region of interest" description="Disordered" evidence="1">
    <location>
        <begin position="453"/>
        <end position="620"/>
    </location>
</feature>
<evidence type="ECO:0000256" key="1">
    <source>
        <dbReference type="SAM" id="MobiDB-lite"/>
    </source>
</evidence>
<dbReference type="Proteomes" id="UP000320762">
    <property type="component" value="Unassembled WGS sequence"/>
</dbReference>
<feature type="region of interest" description="Disordered" evidence="1">
    <location>
        <begin position="224"/>
        <end position="261"/>
    </location>
</feature>
<reference evidence="2 3" key="1">
    <citation type="journal article" date="2019" name="New Phytol.">
        <title>Comparative genomics reveals unique wood-decay strategies and fruiting body development in the Schizophyllaceae.</title>
        <authorList>
            <person name="Almasi E."/>
            <person name="Sahu N."/>
            <person name="Krizsan K."/>
            <person name="Balint B."/>
            <person name="Kovacs G.M."/>
            <person name="Kiss B."/>
            <person name="Cseklye J."/>
            <person name="Drula E."/>
            <person name="Henrissat B."/>
            <person name="Nagy I."/>
            <person name="Chovatia M."/>
            <person name="Adam C."/>
            <person name="LaButti K."/>
            <person name="Lipzen A."/>
            <person name="Riley R."/>
            <person name="Grigoriev I.V."/>
            <person name="Nagy L.G."/>
        </authorList>
    </citation>
    <scope>NUCLEOTIDE SEQUENCE [LARGE SCALE GENOMIC DNA]</scope>
    <source>
        <strain evidence="2 3">NL-1724</strain>
    </source>
</reference>
<feature type="compositionally biased region" description="Pro residues" evidence="1">
    <location>
        <begin position="233"/>
        <end position="244"/>
    </location>
</feature>
<feature type="compositionally biased region" description="Low complexity" evidence="1">
    <location>
        <begin position="532"/>
        <end position="547"/>
    </location>
</feature>
<sequence length="620" mass="67014">MDSLPRRAPFSISEFGQLVASALEWQEPFDPALDFAFMDGRFSESRFSLDTVESEPKQRFLNDGPAPRHKLLRSLRALVTGKRAPDAPYRSPFIVDTNVDAFTQSTHSSAFVPYGMPYHDGLEHYPPPSPTLFARSSLDSDDSDDHRASLRSGASPGSESACAGSSSSECAHTSAEAISSLFFAPGDTDVPRRAHSDIGHGSEERAAAFDADPFAKDSVQIVMRTPPRRPGRPPRGTPPPPPPLQKKSRHPRTPPAVCPMPGMPHGGCGDWTLGLPLPTPKPLEEVHARADVNAALNMPSSRWFPSPPPSPSPRARRRGVRPSTSSGALSSSASLQSPTSSRVPRPSTSSGALRPSYVGLSPSSMRRRPSATSSKSTTSSKKRVAFAEGVTPLEELMMREAPLDRLVQGLVLEGDRPRKIEEKRYSLDVPSLIEDASSSVGSISLFAEDAPSSVFEDGDSVCRPDSPFPLLDTRRSKLQRSPLSLRTTGLRNKSPATRTPSPRTPTPRPRTPTPSRGHQPSPHTPTTPRTPPSRRAMSSPRTPASPRSAPPPSTRPSRSPYARPSSRPALRSPMPRRPSPIPPLPATPPRTRLTARMPLTPGTPASSTESYYTARSCFDD</sequence>